<comment type="caution">
    <text evidence="1">The sequence shown here is derived from an EMBL/GenBank/DDBJ whole genome shotgun (WGS) entry which is preliminary data.</text>
</comment>
<protein>
    <submittedName>
        <fullName evidence="1">Uncharacterized protein</fullName>
    </submittedName>
</protein>
<organism evidence="1 2">
    <name type="scientific">Prorocentrum cordatum</name>
    <dbReference type="NCBI Taxonomy" id="2364126"/>
    <lineage>
        <taxon>Eukaryota</taxon>
        <taxon>Sar</taxon>
        <taxon>Alveolata</taxon>
        <taxon>Dinophyceae</taxon>
        <taxon>Prorocentrales</taxon>
        <taxon>Prorocentraceae</taxon>
        <taxon>Prorocentrum</taxon>
    </lineage>
</organism>
<dbReference type="Proteomes" id="UP001189429">
    <property type="component" value="Unassembled WGS sequence"/>
</dbReference>
<dbReference type="EMBL" id="CAUYUJ010012547">
    <property type="protein sequence ID" value="CAK0834167.1"/>
    <property type="molecule type" value="Genomic_DNA"/>
</dbReference>
<evidence type="ECO:0000313" key="1">
    <source>
        <dbReference type="EMBL" id="CAK0834167.1"/>
    </source>
</evidence>
<proteinExistence type="predicted"/>
<sequence length="335" mass="35442">MSTTMVLRCSQPVSQPGFRVLAGPLATPVVASPVVAVHPAVTVRSAGRVEGLSLAESLAQQRRASPSQRDQALSALLGLLWERGALSALPVDGAGCLRVSSPFCHDYYEAPVLLPFLVDRLIEGGPGVKGIIAFGCDVNAQPRWWPAWEAWVAKHLGPRVALQLSQQDLSTSAPPPAGLVLGVHPEITNGGPWPAILAHVLSSCLPGGLCVFVTFYTQEAEEAARVCRGLGWSCEVLENPHYAGLPASTSGTYMRYAVLARAGGAGGDVRDSLTPLQLDTWVDDYSQHVSGHFREVVSKSVQFVLFAHGLSVQASQLADDLGVDAEAARRSVAAQ</sequence>
<accession>A0ABN9SQH7</accession>
<keyword evidence="2" id="KW-1185">Reference proteome</keyword>
<evidence type="ECO:0000313" key="2">
    <source>
        <dbReference type="Proteomes" id="UP001189429"/>
    </source>
</evidence>
<gene>
    <name evidence="1" type="ORF">PCOR1329_LOCUS31649</name>
</gene>
<name>A0ABN9SQH7_9DINO</name>
<reference evidence="1" key="1">
    <citation type="submission" date="2023-10" db="EMBL/GenBank/DDBJ databases">
        <authorList>
            <person name="Chen Y."/>
            <person name="Shah S."/>
            <person name="Dougan E. K."/>
            <person name="Thang M."/>
            <person name="Chan C."/>
        </authorList>
    </citation>
    <scope>NUCLEOTIDE SEQUENCE [LARGE SCALE GENOMIC DNA]</scope>
</reference>